<evidence type="ECO:0000313" key="4">
    <source>
        <dbReference type="Proteomes" id="UP001497497"/>
    </source>
</evidence>
<accession>A0AAV2IM34</accession>
<dbReference type="InterPro" id="IPR004045">
    <property type="entry name" value="Glutathione_S-Trfase_N"/>
</dbReference>
<dbReference type="GO" id="GO:0004364">
    <property type="term" value="F:glutathione transferase activity"/>
    <property type="evidence" value="ECO:0007669"/>
    <property type="project" value="TreeGrafter"/>
</dbReference>
<dbReference type="CDD" id="cd03039">
    <property type="entry name" value="GST_N_Sigma_like"/>
    <property type="match status" value="1"/>
</dbReference>
<sequence length="220" mass="25104">MPPVQPSQHFASCIPRNLKMAASKLKLHYFDVRGRAEVDRLILAAAGKDFDEVRFSLEDWPSHKPKSPYGQAPWMEVDGVPFAQSLAIHSFLARELGFHGRTSLEMFKIDEIVHLLDELFTLAASNYHIDDEEEKAEDARKIKEQEAPKFLGFFEEILQKNETGYLVGDRLTLADIALFDACTGFLSDYMELTHDYPMVQHNVELVKGNDKIAEYLVSRN</sequence>
<name>A0AAV2IM34_LYMST</name>
<dbReference type="PANTHER" id="PTHR11571">
    <property type="entry name" value="GLUTATHIONE S-TRANSFERASE"/>
    <property type="match status" value="1"/>
</dbReference>
<gene>
    <name evidence="3" type="ORF">GSLYS_00021538001</name>
</gene>
<dbReference type="EMBL" id="CAXITT010001225">
    <property type="protein sequence ID" value="CAL1548221.1"/>
    <property type="molecule type" value="Genomic_DNA"/>
</dbReference>
<dbReference type="PROSITE" id="PS50405">
    <property type="entry name" value="GST_CTER"/>
    <property type="match status" value="1"/>
</dbReference>
<dbReference type="InterPro" id="IPR040079">
    <property type="entry name" value="Glutathione_S-Trfase"/>
</dbReference>
<dbReference type="SUPFAM" id="SSF52833">
    <property type="entry name" value="Thioredoxin-like"/>
    <property type="match status" value="1"/>
</dbReference>
<dbReference type="InterPro" id="IPR036249">
    <property type="entry name" value="Thioredoxin-like_sf"/>
</dbReference>
<reference evidence="3 4" key="1">
    <citation type="submission" date="2024-04" db="EMBL/GenBank/DDBJ databases">
        <authorList>
            <consortium name="Genoscope - CEA"/>
            <person name="William W."/>
        </authorList>
    </citation>
    <scope>NUCLEOTIDE SEQUENCE [LARGE SCALE GENOMIC DNA]</scope>
</reference>
<dbReference type="Proteomes" id="UP001497497">
    <property type="component" value="Unassembled WGS sequence"/>
</dbReference>
<feature type="domain" description="GST C-terminal" evidence="2">
    <location>
        <begin position="102"/>
        <end position="220"/>
    </location>
</feature>
<dbReference type="SUPFAM" id="SSF47616">
    <property type="entry name" value="GST C-terminal domain-like"/>
    <property type="match status" value="1"/>
</dbReference>
<keyword evidence="4" id="KW-1185">Reference proteome</keyword>
<dbReference type="InterPro" id="IPR010987">
    <property type="entry name" value="Glutathione-S-Trfase_C-like"/>
</dbReference>
<dbReference type="Gene3D" id="3.40.30.10">
    <property type="entry name" value="Glutaredoxin"/>
    <property type="match status" value="1"/>
</dbReference>
<dbReference type="PROSITE" id="PS50404">
    <property type="entry name" value="GST_NTER"/>
    <property type="match status" value="1"/>
</dbReference>
<evidence type="ECO:0000313" key="3">
    <source>
        <dbReference type="EMBL" id="CAL1548221.1"/>
    </source>
</evidence>
<evidence type="ECO:0008006" key="5">
    <source>
        <dbReference type="Google" id="ProtNLM"/>
    </source>
</evidence>
<proteinExistence type="predicted"/>
<dbReference type="GO" id="GO:0006749">
    <property type="term" value="P:glutathione metabolic process"/>
    <property type="evidence" value="ECO:0007669"/>
    <property type="project" value="TreeGrafter"/>
</dbReference>
<dbReference type="AlphaFoldDB" id="A0AAV2IM34"/>
<dbReference type="Gene3D" id="1.20.1050.10">
    <property type="match status" value="1"/>
</dbReference>
<comment type="caution">
    <text evidence="3">The sequence shown here is derived from an EMBL/GenBank/DDBJ whole genome shotgun (WGS) entry which is preliminary data.</text>
</comment>
<dbReference type="Pfam" id="PF14497">
    <property type="entry name" value="GST_C_3"/>
    <property type="match status" value="1"/>
</dbReference>
<evidence type="ECO:0000259" key="1">
    <source>
        <dbReference type="PROSITE" id="PS50404"/>
    </source>
</evidence>
<dbReference type="InterPro" id="IPR004046">
    <property type="entry name" value="GST_C"/>
</dbReference>
<evidence type="ECO:0000259" key="2">
    <source>
        <dbReference type="PROSITE" id="PS50405"/>
    </source>
</evidence>
<feature type="domain" description="GST N-terminal" evidence="1">
    <location>
        <begin position="23"/>
        <end position="100"/>
    </location>
</feature>
<dbReference type="FunFam" id="1.20.1050.10:FF:000030">
    <property type="entry name" value="Glutathione S-transferase S1"/>
    <property type="match status" value="1"/>
</dbReference>
<dbReference type="SFLD" id="SFLDS00019">
    <property type="entry name" value="Glutathione_Transferase_(cytos"/>
    <property type="match status" value="1"/>
</dbReference>
<dbReference type="InterPro" id="IPR036282">
    <property type="entry name" value="Glutathione-S-Trfase_C_sf"/>
</dbReference>
<protein>
    <recommendedName>
        <fullName evidence="5">Glutathione transferase</fullName>
    </recommendedName>
</protein>
<dbReference type="PANTHER" id="PTHR11571:SF150">
    <property type="entry name" value="GLUTATHIONE S-TRANSFERASE"/>
    <property type="match status" value="1"/>
</dbReference>
<dbReference type="InterPro" id="IPR050213">
    <property type="entry name" value="GST_superfamily"/>
</dbReference>
<dbReference type="SFLD" id="SFLDG01205">
    <property type="entry name" value="AMPS.1"/>
    <property type="match status" value="1"/>
</dbReference>
<dbReference type="SFLD" id="SFLDG00363">
    <property type="entry name" value="AMPS_(cytGST):_Alpha-__Mu-__Pi"/>
    <property type="match status" value="1"/>
</dbReference>
<organism evidence="3 4">
    <name type="scientific">Lymnaea stagnalis</name>
    <name type="common">Great pond snail</name>
    <name type="synonym">Helix stagnalis</name>
    <dbReference type="NCBI Taxonomy" id="6523"/>
    <lineage>
        <taxon>Eukaryota</taxon>
        <taxon>Metazoa</taxon>
        <taxon>Spiralia</taxon>
        <taxon>Lophotrochozoa</taxon>
        <taxon>Mollusca</taxon>
        <taxon>Gastropoda</taxon>
        <taxon>Heterobranchia</taxon>
        <taxon>Euthyneura</taxon>
        <taxon>Panpulmonata</taxon>
        <taxon>Hygrophila</taxon>
        <taxon>Lymnaeoidea</taxon>
        <taxon>Lymnaeidae</taxon>
        <taxon>Lymnaea</taxon>
    </lineage>
</organism>
<dbReference type="Pfam" id="PF02798">
    <property type="entry name" value="GST_N"/>
    <property type="match status" value="1"/>
</dbReference>
<dbReference type="CDD" id="cd03192">
    <property type="entry name" value="GST_C_Sigma_like"/>
    <property type="match status" value="1"/>
</dbReference>